<dbReference type="PANTHER" id="PTHR23028:SF53">
    <property type="entry name" value="ACYL_TRANSF_3 DOMAIN-CONTAINING PROTEIN"/>
    <property type="match status" value="1"/>
</dbReference>
<dbReference type="InterPro" id="IPR002656">
    <property type="entry name" value="Acyl_transf_3_dom"/>
</dbReference>
<evidence type="ECO:0000313" key="4">
    <source>
        <dbReference type="EMBL" id="MFC5440851.1"/>
    </source>
</evidence>
<evidence type="ECO:0000256" key="1">
    <source>
        <dbReference type="SAM" id="Phobius"/>
    </source>
</evidence>
<feature type="transmembrane region" description="Helical" evidence="1">
    <location>
        <begin position="344"/>
        <end position="367"/>
    </location>
</feature>
<dbReference type="RefSeq" id="WP_377341155.1">
    <property type="nucleotide sequence ID" value="NZ_JALBWS010000013.1"/>
</dbReference>
<dbReference type="InterPro" id="IPR050879">
    <property type="entry name" value="Acyltransferase_3"/>
</dbReference>
<keyword evidence="5" id="KW-1185">Reference proteome</keyword>
<feature type="domain" description="SGNH" evidence="3">
    <location>
        <begin position="410"/>
        <end position="624"/>
    </location>
</feature>
<feature type="transmembrane region" description="Helical" evidence="1">
    <location>
        <begin position="73"/>
        <end position="92"/>
    </location>
</feature>
<dbReference type="Proteomes" id="UP001596018">
    <property type="component" value="Unassembled WGS sequence"/>
</dbReference>
<evidence type="ECO:0000259" key="2">
    <source>
        <dbReference type="Pfam" id="PF01757"/>
    </source>
</evidence>
<feature type="transmembrane region" description="Helical" evidence="1">
    <location>
        <begin position="32"/>
        <end position="52"/>
    </location>
</feature>
<dbReference type="Pfam" id="PF19040">
    <property type="entry name" value="SGNH"/>
    <property type="match status" value="1"/>
</dbReference>
<protein>
    <submittedName>
        <fullName evidence="4">Acyltransferase family protein</fullName>
        <ecNumber evidence="4">2.3.1.-</ecNumber>
    </submittedName>
</protein>
<feature type="domain" description="Acyltransferase 3" evidence="2">
    <location>
        <begin position="6"/>
        <end position="330"/>
    </location>
</feature>
<feature type="transmembrane region" description="Helical" evidence="1">
    <location>
        <begin position="275"/>
        <end position="293"/>
    </location>
</feature>
<keyword evidence="4" id="KW-0808">Transferase</keyword>
<feature type="transmembrane region" description="Helical" evidence="1">
    <location>
        <begin position="313"/>
        <end position="332"/>
    </location>
</feature>
<comment type="caution">
    <text evidence="4">The sequence shown here is derived from an EMBL/GenBank/DDBJ whole genome shotgun (WGS) entry which is preliminary data.</text>
</comment>
<feature type="transmembrane region" description="Helical" evidence="1">
    <location>
        <begin position="133"/>
        <end position="155"/>
    </location>
</feature>
<sequence length="625" mass="69008">MLKYRPEIDGLRAIAVLLVVIFHAAPELAPGGYVGVDIFFVISGFLITGIIWEALEAKKFSLGWFYSRRVKRIFPALFLVLLFVCVVGWFMLLPDEYERLGEHVTGGAAFVSNLLLWREAGYFDVVAETKPLLHLWSLGIEEQFYIVWPLGLYVLHRLRLNLYPALLVVILLSFALNVYQVGSDPVAAFYSPFARFWELALGGLLACHGMKQADAVTSRGLAEAKAWLGLLLIAGAVVLLRKDSQFPGWWALMPTFGAALLISAGSQSWICRNVLSLRGMVLVGLISYPLYLWHWPLLVFSRIHESGQPSVGIRLFAVLSSAVLAWLTYRFVEKPIRFGAGRNSVSRVVLVCVPLALILVAGIVIHLNRGFSSRFPNEIQALASFKYDPSIPYRSRSCFLLAVQPASSLATCADGPKSAPKDTMLLWGDSYAAALYPGYKYVLAGKSRLLQVTAVGCPPAVGFTPGGRRCEDIVNEVMRRVAAEKVGHVVIAARWSGQGWPGIAPEVTAAIAELRKLGVQRIDLVGQLPEWSDTLPTSLFEAYQRDKQFHQRMTFGLAGGGEELDASLRKFSEQVGVNYLSPRQVLCNKQGCLTMIGGRLDALTSFDRGHLTVPASEFVVQQFVR</sequence>
<keyword evidence="1" id="KW-0472">Membrane</keyword>
<dbReference type="InterPro" id="IPR043968">
    <property type="entry name" value="SGNH"/>
</dbReference>
<evidence type="ECO:0000313" key="5">
    <source>
        <dbReference type="Proteomes" id="UP001596018"/>
    </source>
</evidence>
<organism evidence="4 5">
    <name type="scientific">Rhodanobacter ginsenosidimutans</name>
    <dbReference type="NCBI Taxonomy" id="490571"/>
    <lineage>
        <taxon>Bacteria</taxon>
        <taxon>Pseudomonadati</taxon>
        <taxon>Pseudomonadota</taxon>
        <taxon>Gammaproteobacteria</taxon>
        <taxon>Lysobacterales</taxon>
        <taxon>Rhodanobacteraceae</taxon>
        <taxon>Rhodanobacter</taxon>
    </lineage>
</organism>
<feature type="transmembrane region" description="Helical" evidence="1">
    <location>
        <begin position="220"/>
        <end position="240"/>
    </location>
</feature>
<dbReference type="EC" id="2.3.1.-" evidence="4"/>
<dbReference type="Pfam" id="PF01757">
    <property type="entry name" value="Acyl_transf_3"/>
    <property type="match status" value="1"/>
</dbReference>
<feature type="transmembrane region" description="Helical" evidence="1">
    <location>
        <begin position="187"/>
        <end position="208"/>
    </location>
</feature>
<dbReference type="EMBL" id="JBHSMM010000002">
    <property type="protein sequence ID" value="MFC5440851.1"/>
    <property type="molecule type" value="Genomic_DNA"/>
</dbReference>
<keyword evidence="1" id="KW-0812">Transmembrane</keyword>
<name>A0ABW0JYH1_9GAMM</name>
<keyword evidence="1" id="KW-1133">Transmembrane helix</keyword>
<evidence type="ECO:0000259" key="3">
    <source>
        <dbReference type="Pfam" id="PF19040"/>
    </source>
</evidence>
<keyword evidence="4" id="KW-0012">Acyltransferase</keyword>
<feature type="transmembrane region" description="Helical" evidence="1">
    <location>
        <begin position="162"/>
        <end position="181"/>
    </location>
</feature>
<gene>
    <name evidence="4" type="ORF">ACFPK0_12560</name>
</gene>
<accession>A0ABW0JYH1</accession>
<feature type="transmembrane region" description="Helical" evidence="1">
    <location>
        <begin position="9"/>
        <end position="26"/>
    </location>
</feature>
<dbReference type="PANTHER" id="PTHR23028">
    <property type="entry name" value="ACETYLTRANSFERASE"/>
    <property type="match status" value="1"/>
</dbReference>
<reference evidence="5" key="1">
    <citation type="journal article" date="2019" name="Int. J. Syst. Evol. Microbiol.">
        <title>The Global Catalogue of Microorganisms (GCM) 10K type strain sequencing project: providing services to taxonomists for standard genome sequencing and annotation.</title>
        <authorList>
            <consortium name="The Broad Institute Genomics Platform"/>
            <consortium name="The Broad Institute Genome Sequencing Center for Infectious Disease"/>
            <person name="Wu L."/>
            <person name="Ma J."/>
        </authorList>
    </citation>
    <scope>NUCLEOTIDE SEQUENCE [LARGE SCALE GENOMIC DNA]</scope>
    <source>
        <strain evidence="5">KACC 12822</strain>
    </source>
</reference>
<dbReference type="GO" id="GO:0016746">
    <property type="term" value="F:acyltransferase activity"/>
    <property type="evidence" value="ECO:0007669"/>
    <property type="project" value="UniProtKB-KW"/>
</dbReference>
<feature type="transmembrane region" description="Helical" evidence="1">
    <location>
        <begin position="246"/>
        <end position="263"/>
    </location>
</feature>
<proteinExistence type="predicted"/>